<name>A0A917SKS7_9ACTN</name>
<proteinExistence type="predicted"/>
<accession>A0A917SKS7</accession>
<reference evidence="2" key="1">
    <citation type="journal article" date="2014" name="Int. J. Syst. Evol. Microbiol.">
        <title>Complete genome sequence of Corynebacterium casei LMG S-19264T (=DSM 44701T), isolated from a smear-ripened cheese.</title>
        <authorList>
            <consortium name="US DOE Joint Genome Institute (JGI-PGF)"/>
            <person name="Walter F."/>
            <person name="Albersmeier A."/>
            <person name="Kalinowski J."/>
            <person name="Ruckert C."/>
        </authorList>
    </citation>
    <scope>NUCLEOTIDE SEQUENCE</scope>
    <source>
        <strain evidence="2">CGMCC 4.7308</strain>
    </source>
</reference>
<dbReference type="SUPFAM" id="SSF53927">
    <property type="entry name" value="Cytidine deaminase-like"/>
    <property type="match status" value="1"/>
</dbReference>
<reference evidence="2" key="2">
    <citation type="submission" date="2020-09" db="EMBL/GenBank/DDBJ databases">
        <authorList>
            <person name="Sun Q."/>
            <person name="Zhou Y."/>
        </authorList>
    </citation>
    <scope>NUCLEOTIDE SEQUENCE</scope>
    <source>
        <strain evidence="2">CGMCC 4.7308</strain>
    </source>
</reference>
<gene>
    <name evidence="2" type="ORF">GCM10011594_01230</name>
</gene>
<dbReference type="Proteomes" id="UP000655208">
    <property type="component" value="Unassembled WGS sequence"/>
</dbReference>
<feature type="domain" description="CMP/dCMP-type deaminase" evidence="1">
    <location>
        <begin position="1"/>
        <end position="126"/>
    </location>
</feature>
<dbReference type="CDD" id="cd01283">
    <property type="entry name" value="cytidine_deaminase"/>
    <property type="match status" value="1"/>
</dbReference>
<dbReference type="GO" id="GO:0003824">
    <property type="term" value="F:catalytic activity"/>
    <property type="evidence" value="ECO:0007669"/>
    <property type="project" value="InterPro"/>
</dbReference>
<evidence type="ECO:0000313" key="2">
    <source>
        <dbReference type="EMBL" id="GGL85309.1"/>
    </source>
</evidence>
<evidence type="ECO:0000259" key="1">
    <source>
        <dbReference type="PROSITE" id="PS51747"/>
    </source>
</evidence>
<dbReference type="EMBL" id="BMNA01000001">
    <property type="protein sequence ID" value="GGL85309.1"/>
    <property type="molecule type" value="Genomic_DNA"/>
</dbReference>
<keyword evidence="3" id="KW-1185">Reference proteome</keyword>
<evidence type="ECO:0000313" key="3">
    <source>
        <dbReference type="Proteomes" id="UP000655208"/>
    </source>
</evidence>
<comment type="caution">
    <text evidence="2">The sequence shown here is derived from an EMBL/GenBank/DDBJ whole genome shotgun (WGS) entry which is preliminary data.</text>
</comment>
<dbReference type="RefSeq" id="WP_188939591.1">
    <property type="nucleotide sequence ID" value="NZ_BMNA01000001.1"/>
</dbReference>
<organism evidence="2 3">
    <name type="scientific">Nakamurella endophytica</name>
    <dbReference type="NCBI Taxonomy" id="1748367"/>
    <lineage>
        <taxon>Bacteria</taxon>
        <taxon>Bacillati</taxon>
        <taxon>Actinomycetota</taxon>
        <taxon>Actinomycetes</taxon>
        <taxon>Nakamurellales</taxon>
        <taxon>Nakamurellaceae</taxon>
        <taxon>Nakamurella</taxon>
    </lineage>
</organism>
<protein>
    <submittedName>
        <fullName evidence="2">Cytidine deaminase</fullName>
    </submittedName>
</protein>
<sequence length="135" mass="14593">MTEAWVDALISAAARALRPRERDGLWVADVACALRDGEGAVHTGASVAGYLGVCAEQGAVSAMVTRADPRVTAIVAVWRDPDGRLHVLPPCGRCREFLRLLHPGNLDAQVVLGHARVLPLRRLLPWHGWHAEPAD</sequence>
<dbReference type="PROSITE" id="PS51747">
    <property type="entry name" value="CYT_DCMP_DEAMINASES_2"/>
    <property type="match status" value="1"/>
</dbReference>
<dbReference type="InterPro" id="IPR002125">
    <property type="entry name" value="CMP_dCMP_dom"/>
</dbReference>
<dbReference type="InterPro" id="IPR016193">
    <property type="entry name" value="Cytidine_deaminase-like"/>
</dbReference>
<dbReference type="AlphaFoldDB" id="A0A917SKS7"/>
<dbReference type="Gene3D" id="3.40.140.10">
    <property type="entry name" value="Cytidine Deaminase, domain 2"/>
    <property type="match status" value="1"/>
</dbReference>